<name>A0AAN4YXH6_ASPOZ</name>
<organism evidence="1 2">
    <name type="scientific">Aspergillus oryzae</name>
    <name type="common">Yellow koji mold</name>
    <dbReference type="NCBI Taxonomy" id="5062"/>
    <lineage>
        <taxon>Eukaryota</taxon>
        <taxon>Fungi</taxon>
        <taxon>Dikarya</taxon>
        <taxon>Ascomycota</taxon>
        <taxon>Pezizomycotina</taxon>
        <taxon>Eurotiomycetes</taxon>
        <taxon>Eurotiomycetidae</taxon>
        <taxon>Eurotiales</taxon>
        <taxon>Aspergillaceae</taxon>
        <taxon>Aspergillus</taxon>
        <taxon>Aspergillus subgen. Circumdati</taxon>
    </lineage>
</organism>
<reference evidence="1" key="1">
    <citation type="submission" date="2023-04" db="EMBL/GenBank/DDBJ databases">
        <title>Aspergillus oryzae NBRC 4228.</title>
        <authorList>
            <person name="Ichikawa N."/>
            <person name="Sato H."/>
            <person name="Tonouchi N."/>
        </authorList>
    </citation>
    <scope>NUCLEOTIDE SEQUENCE</scope>
    <source>
        <strain evidence="1">NBRC 4228</strain>
    </source>
</reference>
<proteinExistence type="predicted"/>
<protein>
    <submittedName>
        <fullName evidence="1">Unnamed protein product</fullName>
    </submittedName>
</protein>
<dbReference type="Proteomes" id="UP001165205">
    <property type="component" value="Unassembled WGS sequence"/>
</dbReference>
<sequence>MHKELVINAESNVNLSFNGCTPESPAGKASCAKSPGPWDPVRCAVSATREPPGTKVEPSSSKATSILSRSLLKAWDRHTGS</sequence>
<evidence type="ECO:0000313" key="2">
    <source>
        <dbReference type="Proteomes" id="UP001165205"/>
    </source>
</evidence>
<comment type="caution">
    <text evidence="1">The sequence shown here is derived from an EMBL/GenBank/DDBJ whole genome shotgun (WGS) entry which is preliminary data.</text>
</comment>
<gene>
    <name evidence="1" type="ORF">Aory04_001337400</name>
</gene>
<evidence type="ECO:0000313" key="1">
    <source>
        <dbReference type="EMBL" id="GMG38752.1"/>
    </source>
</evidence>
<dbReference type="EMBL" id="BSYA01000342">
    <property type="protein sequence ID" value="GMG38752.1"/>
    <property type="molecule type" value="Genomic_DNA"/>
</dbReference>
<dbReference type="AlphaFoldDB" id="A0AAN4YXH6"/>
<accession>A0AAN4YXH6</accession>